<gene>
    <name evidence="1" type="ORF">HRH59_03545</name>
</gene>
<reference evidence="1 2" key="1">
    <citation type="submission" date="2020-06" db="EMBL/GenBank/DDBJ databases">
        <title>Rheinheimera sp. nov., a marine bacterium isolated from coastal.</title>
        <authorList>
            <person name="Yu Q."/>
            <person name="Qi Y."/>
            <person name="Pu J."/>
        </authorList>
    </citation>
    <scope>NUCLEOTIDE SEQUENCE [LARGE SCALE GENOMIC DNA]</scope>
    <source>
        <strain evidence="1 2">YQF-2</strain>
    </source>
</reference>
<organism evidence="1 2">
    <name type="scientific">Rheinheimera lutimaris</name>
    <dbReference type="NCBI Taxonomy" id="2740584"/>
    <lineage>
        <taxon>Bacteria</taxon>
        <taxon>Pseudomonadati</taxon>
        <taxon>Pseudomonadota</taxon>
        <taxon>Gammaproteobacteria</taxon>
        <taxon>Chromatiales</taxon>
        <taxon>Chromatiaceae</taxon>
        <taxon>Rheinheimera</taxon>
    </lineage>
</organism>
<accession>A0A7Y5ANG2</accession>
<name>A0A7Y5ANG2_9GAMM</name>
<proteinExistence type="predicted"/>
<comment type="caution">
    <text evidence="1">The sequence shown here is derived from an EMBL/GenBank/DDBJ whole genome shotgun (WGS) entry which is preliminary data.</text>
</comment>
<sequence length="64" mass="7441">MWIRLNGLLCHTETKRVVSPADVGQPIYFENLGELYFSTADEVIKMSVSEFDQFCLEYEKALQH</sequence>
<dbReference type="Proteomes" id="UP000523161">
    <property type="component" value="Unassembled WGS sequence"/>
</dbReference>
<evidence type="ECO:0000313" key="1">
    <source>
        <dbReference type="EMBL" id="NRQ41643.1"/>
    </source>
</evidence>
<dbReference type="EMBL" id="JABSOD010000003">
    <property type="protein sequence ID" value="NRQ41643.1"/>
    <property type="molecule type" value="Genomic_DNA"/>
</dbReference>
<protein>
    <submittedName>
        <fullName evidence="1">Uncharacterized protein</fullName>
    </submittedName>
</protein>
<keyword evidence="2" id="KW-1185">Reference proteome</keyword>
<dbReference type="AlphaFoldDB" id="A0A7Y5ANG2"/>
<evidence type="ECO:0000313" key="2">
    <source>
        <dbReference type="Proteomes" id="UP000523161"/>
    </source>
</evidence>
<dbReference type="RefSeq" id="WP_173499895.1">
    <property type="nucleotide sequence ID" value="NZ_JABSOD010000003.1"/>
</dbReference>